<evidence type="ECO:0000259" key="4">
    <source>
        <dbReference type="PROSITE" id="PS01124"/>
    </source>
</evidence>
<gene>
    <name evidence="5" type="ORF">EDD80_101419</name>
</gene>
<dbReference type="AlphaFoldDB" id="A0A4R3L004"/>
<dbReference type="GO" id="GO:0043565">
    <property type="term" value="F:sequence-specific DNA binding"/>
    <property type="evidence" value="ECO:0007669"/>
    <property type="project" value="InterPro"/>
</dbReference>
<dbReference type="OrthoDB" id="9787988at2"/>
<reference evidence="5 6" key="1">
    <citation type="submission" date="2019-03" db="EMBL/GenBank/DDBJ databases">
        <title>Genomic Encyclopedia of Type Strains, Phase IV (KMG-IV): sequencing the most valuable type-strain genomes for metagenomic binning, comparative biology and taxonomic classification.</title>
        <authorList>
            <person name="Goeker M."/>
        </authorList>
    </citation>
    <scope>NUCLEOTIDE SEQUENCE [LARGE SCALE GENOMIC DNA]</scope>
    <source>
        <strain evidence="5 6">DSM 21100</strain>
    </source>
</reference>
<evidence type="ECO:0000256" key="2">
    <source>
        <dbReference type="ARBA" id="ARBA00023125"/>
    </source>
</evidence>
<dbReference type="PROSITE" id="PS01124">
    <property type="entry name" value="HTH_ARAC_FAMILY_2"/>
    <property type="match status" value="1"/>
</dbReference>
<comment type="caution">
    <text evidence="5">The sequence shown here is derived from an EMBL/GenBank/DDBJ whole genome shotgun (WGS) entry which is preliminary data.</text>
</comment>
<dbReference type="InterPro" id="IPR018062">
    <property type="entry name" value="HTH_AraC-typ_CS"/>
</dbReference>
<dbReference type="PANTHER" id="PTHR43280:SF27">
    <property type="entry name" value="TRANSCRIPTIONAL REGULATOR MTLR"/>
    <property type="match status" value="1"/>
</dbReference>
<dbReference type="EMBL" id="SMAD01000001">
    <property type="protein sequence ID" value="TCS90220.1"/>
    <property type="molecule type" value="Genomic_DNA"/>
</dbReference>
<dbReference type="GO" id="GO:0003700">
    <property type="term" value="F:DNA-binding transcription factor activity"/>
    <property type="evidence" value="ECO:0007669"/>
    <property type="project" value="InterPro"/>
</dbReference>
<dbReference type="PROSITE" id="PS00041">
    <property type="entry name" value="HTH_ARAC_FAMILY_1"/>
    <property type="match status" value="1"/>
</dbReference>
<dbReference type="Proteomes" id="UP000295807">
    <property type="component" value="Unassembled WGS sequence"/>
</dbReference>
<keyword evidence="2" id="KW-0238">DNA-binding</keyword>
<dbReference type="SUPFAM" id="SSF46689">
    <property type="entry name" value="Homeodomain-like"/>
    <property type="match status" value="2"/>
</dbReference>
<sequence>MKPIYAKPPLGSRAAFQVRKDYFDLLDTKWHYHSEYELAFIKYPHGKRIAGNSITAFEEDDLVFYGPNLPHAWSHEPAAGEVPATSYNSGLSYYAIVVHFSKSCFGDSFFAIPEMGAIQAILRRSTHGLVIYGEARKRIVQLMSQLVDHTGSRRVILLLQILEELSVTEEYALLSSAGYWDNLNDHDAVRMSGIYEYIIQNFTREIVLDEIATQAHISPSAFCRYFKARTKRTLKEFVNDLRINYACQLLEENQHSITQICFEAGFNNISNFNRRFKEIKGITPQQYRTNILGIHHNNIKRTAGEHSQS</sequence>
<dbReference type="InterPro" id="IPR009057">
    <property type="entry name" value="Homeodomain-like_sf"/>
</dbReference>
<proteinExistence type="predicted"/>
<dbReference type="RefSeq" id="WP_132127667.1">
    <property type="nucleotide sequence ID" value="NZ_CP042432.1"/>
</dbReference>
<dbReference type="Gene3D" id="1.10.10.60">
    <property type="entry name" value="Homeodomain-like"/>
    <property type="match status" value="2"/>
</dbReference>
<keyword evidence="3" id="KW-0804">Transcription</keyword>
<keyword evidence="1" id="KW-0805">Transcription regulation</keyword>
<keyword evidence="6" id="KW-1185">Reference proteome</keyword>
<protein>
    <submittedName>
        <fullName evidence="5">AraC family transcriptional regulator</fullName>
    </submittedName>
</protein>
<evidence type="ECO:0000256" key="3">
    <source>
        <dbReference type="ARBA" id="ARBA00023163"/>
    </source>
</evidence>
<dbReference type="InterPro" id="IPR020449">
    <property type="entry name" value="Tscrpt_reg_AraC-type_HTH"/>
</dbReference>
<evidence type="ECO:0000256" key="1">
    <source>
        <dbReference type="ARBA" id="ARBA00023015"/>
    </source>
</evidence>
<dbReference type="Pfam" id="PF12833">
    <property type="entry name" value="HTH_18"/>
    <property type="match status" value="1"/>
</dbReference>
<name>A0A4R3L004_9SPHI</name>
<dbReference type="PANTHER" id="PTHR43280">
    <property type="entry name" value="ARAC-FAMILY TRANSCRIPTIONAL REGULATOR"/>
    <property type="match status" value="1"/>
</dbReference>
<dbReference type="SMART" id="SM00342">
    <property type="entry name" value="HTH_ARAC"/>
    <property type="match status" value="1"/>
</dbReference>
<accession>A0A4R3L004</accession>
<evidence type="ECO:0000313" key="5">
    <source>
        <dbReference type="EMBL" id="TCS90220.1"/>
    </source>
</evidence>
<dbReference type="PRINTS" id="PR00032">
    <property type="entry name" value="HTHARAC"/>
</dbReference>
<organism evidence="5 6">
    <name type="scientific">Anseongella ginsenosidimutans</name>
    <dbReference type="NCBI Taxonomy" id="496056"/>
    <lineage>
        <taxon>Bacteria</taxon>
        <taxon>Pseudomonadati</taxon>
        <taxon>Bacteroidota</taxon>
        <taxon>Sphingobacteriia</taxon>
        <taxon>Sphingobacteriales</taxon>
        <taxon>Sphingobacteriaceae</taxon>
        <taxon>Anseongella</taxon>
    </lineage>
</organism>
<feature type="domain" description="HTH araC/xylS-type" evidence="4">
    <location>
        <begin position="192"/>
        <end position="290"/>
    </location>
</feature>
<dbReference type="InterPro" id="IPR018060">
    <property type="entry name" value="HTH_AraC"/>
</dbReference>
<evidence type="ECO:0000313" key="6">
    <source>
        <dbReference type="Proteomes" id="UP000295807"/>
    </source>
</evidence>